<dbReference type="InterPro" id="IPR050282">
    <property type="entry name" value="Cycloisomerase_2"/>
</dbReference>
<sequence length="380" mass="38995">MSGLSRRTFLGAAGAAGLGTVLGTQLANAAPLVCRPSAGTTAYVGSYTSTPPAGHGLDVVTRAGSEPALTPVRTVAGVPDASWFDRSRDGRILYATDEGDPDGAVSALDISNVTDPKLLGSTPSKGSAPTHLSVHSSQKYVLAANYGSGSVVVLPIEDGGKLGAATDLQQHVGPERDPHAHQVVNDPTGRWVLSVDLGADSVYVYTLDVATGKLALHQQVTLPSGAGPRHLAFHPNGRFAYLAQELRPEITVLSWDAAAGKLTPIAVVPAVPAGSTGDLFPGEMAVSKDGKFAYATVRGPNTIATFTVSADGSAITLASSVDTGGNWPRHLALAPDEAWFYVSNQRSGTVTWLPRDPSTGLPGAVAGSLAVPSVNSVFFA</sequence>
<protein>
    <submittedName>
        <fullName evidence="3">Tat (Twin-arginine translocation) pathway signal sequence</fullName>
    </submittedName>
</protein>
<dbReference type="InterPro" id="IPR019546">
    <property type="entry name" value="TAT_signal_bac_arc"/>
</dbReference>
<dbReference type="Gene3D" id="2.130.10.10">
    <property type="entry name" value="YVTN repeat-like/Quinoprotein amine dehydrogenase"/>
    <property type="match status" value="1"/>
</dbReference>
<feature type="signal peptide" evidence="2">
    <location>
        <begin position="1"/>
        <end position="29"/>
    </location>
</feature>
<name>A0A1H8W286_9PSEU</name>
<evidence type="ECO:0000313" key="3">
    <source>
        <dbReference type="EMBL" id="SEP21741.1"/>
    </source>
</evidence>
<dbReference type="InterPro" id="IPR006311">
    <property type="entry name" value="TAT_signal"/>
</dbReference>
<dbReference type="InterPro" id="IPR015943">
    <property type="entry name" value="WD40/YVTN_repeat-like_dom_sf"/>
</dbReference>
<dbReference type="EMBL" id="FOEF01000004">
    <property type="protein sequence ID" value="SEP21741.1"/>
    <property type="molecule type" value="Genomic_DNA"/>
</dbReference>
<dbReference type="PANTHER" id="PTHR30344">
    <property type="entry name" value="6-PHOSPHOGLUCONOLACTONASE-RELATED"/>
    <property type="match status" value="1"/>
</dbReference>
<dbReference type="STRING" id="394193.SAMN04489732_104490"/>
<comment type="similarity">
    <text evidence="1">Belongs to the cycloisomerase 2 family.</text>
</comment>
<dbReference type="InterPro" id="IPR019405">
    <property type="entry name" value="Lactonase_7-beta_prop"/>
</dbReference>
<reference evidence="4" key="1">
    <citation type="submission" date="2016-10" db="EMBL/GenBank/DDBJ databases">
        <authorList>
            <person name="Varghese N."/>
            <person name="Submissions S."/>
        </authorList>
    </citation>
    <scope>NUCLEOTIDE SEQUENCE [LARGE SCALE GENOMIC DNA]</scope>
    <source>
        <strain evidence="4">DSM 44993</strain>
    </source>
</reference>
<organism evidence="3 4">
    <name type="scientific">Amycolatopsis saalfeldensis</name>
    <dbReference type="NCBI Taxonomy" id="394193"/>
    <lineage>
        <taxon>Bacteria</taxon>
        <taxon>Bacillati</taxon>
        <taxon>Actinomycetota</taxon>
        <taxon>Actinomycetes</taxon>
        <taxon>Pseudonocardiales</taxon>
        <taxon>Pseudonocardiaceae</taxon>
        <taxon>Amycolatopsis</taxon>
    </lineage>
</organism>
<feature type="chain" id="PRO_5011451882" evidence="2">
    <location>
        <begin position="30"/>
        <end position="380"/>
    </location>
</feature>
<dbReference type="OrthoDB" id="9790815at2"/>
<dbReference type="RefSeq" id="WP_091617038.1">
    <property type="nucleotide sequence ID" value="NZ_FOEF01000004.1"/>
</dbReference>
<gene>
    <name evidence="3" type="ORF">SAMN04489732_104490</name>
</gene>
<proteinExistence type="inferred from homology"/>
<dbReference type="SUPFAM" id="SSF51004">
    <property type="entry name" value="C-terminal (heme d1) domain of cytochrome cd1-nitrite reductase"/>
    <property type="match status" value="1"/>
</dbReference>
<dbReference type="InterPro" id="IPR011048">
    <property type="entry name" value="Haem_d1_sf"/>
</dbReference>
<dbReference type="GO" id="GO:0005829">
    <property type="term" value="C:cytosol"/>
    <property type="evidence" value="ECO:0007669"/>
    <property type="project" value="TreeGrafter"/>
</dbReference>
<dbReference type="GO" id="GO:0017057">
    <property type="term" value="F:6-phosphogluconolactonase activity"/>
    <property type="evidence" value="ECO:0007669"/>
    <property type="project" value="TreeGrafter"/>
</dbReference>
<dbReference type="Pfam" id="PF10282">
    <property type="entry name" value="Lactonase"/>
    <property type="match status" value="1"/>
</dbReference>
<evidence type="ECO:0000256" key="1">
    <source>
        <dbReference type="ARBA" id="ARBA00005564"/>
    </source>
</evidence>
<evidence type="ECO:0000256" key="2">
    <source>
        <dbReference type="SAM" id="SignalP"/>
    </source>
</evidence>
<dbReference type="Proteomes" id="UP000198582">
    <property type="component" value="Unassembled WGS sequence"/>
</dbReference>
<accession>A0A1H8W286</accession>
<keyword evidence="2" id="KW-0732">Signal</keyword>
<dbReference type="AlphaFoldDB" id="A0A1H8W286"/>
<dbReference type="PANTHER" id="PTHR30344:SF1">
    <property type="entry name" value="6-PHOSPHOGLUCONOLACTONASE"/>
    <property type="match status" value="1"/>
</dbReference>
<dbReference type="NCBIfam" id="TIGR01409">
    <property type="entry name" value="TAT_signal_seq"/>
    <property type="match status" value="1"/>
</dbReference>
<keyword evidence="4" id="KW-1185">Reference proteome</keyword>
<evidence type="ECO:0000313" key="4">
    <source>
        <dbReference type="Proteomes" id="UP000198582"/>
    </source>
</evidence>
<dbReference type="PROSITE" id="PS51318">
    <property type="entry name" value="TAT"/>
    <property type="match status" value="1"/>
</dbReference>